<comment type="caution">
    <text evidence="2">The sequence shown here is derived from an EMBL/GenBank/DDBJ whole genome shotgun (WGS) entry which is preliminary data.</text>
</comment>
<dbReference type="PANTHER" id="PTHR42686:SF1">
    <property type="entry name" value="GH17980P-RELATED"/>
    <property type="match status" value="1"/>
</dbReference>
<evidence type="ECO:0000313" key="2">
    <source>
        <dbReference type="EMBL" id="TGG93415.1"/>
    </source>
</evidence>
<organism evidence="2 3">
    <name type="scientific">Natronospirillum operosum</name>
    <dbReference type="NCBI Taxonomy" id="2759953"/>
    <lineage>
        <taxon>Bacteria</taxon>
        <taxon>Pseudomonadati</taxon>
        <taxon>Pseudomonadota</taxon>
        <taxon>Gammaproteobacteria</taxon>
        <taxon>Oceanospirillales</taxon>
        <taxon>Natronospirillaceae</taxon>
        <taxon>Natronospirillum</taxon>
    </lineage>
</organism>
<dbReference type="EMBL" id="SRMF01000003">
    <property type="protein sequence ID" value="TGG93415.1"/>
    <property type="molecule type" value="Genomic_DNA"/>
</dbReference>
<accession>A0A4Z0WAM6</accession>
<dbReference type="RefSeq" id="WP_135483124.1">
    <property type="nucleotide sequence ID" value="NZ_SRMF01000003.1"/>
</dbReference>
<dbReference type="InterPro" id="IPR020471">
    <property type="entry name" value="AKR"/>
</dbReference>
<name>A0A4Z0WAM6_9GAMM</name>
<dbReference type="Pfam" id="PF00248">
    <property type="entry name" value="Aldo_ket_red"/>
    <property type="match status" value="1"/>
</dbReference>
<evidence type="ECO:0000313" key="3">
    <source>
        <dbReference type="Proteomes" id="UP000297475"/>
    </source>
</evidence>
<dbReference type="SUPFAM" id="SSF51430">
    <property type="entry name" value="NAD(P)-linked oxidoreductase"/>
    <property type="match status" value="1"/>
</dbReference>
<dbReference type="GO" id="GO:0005829">
    <property type="term" value="C:cytosol"/>
    <property type="evidence" value="ECO:0007669"/>
    <property type="project" value="TreeGrafter"/>
</dbReference>
<dbReference type="InterPro" id="IPR036812">
    <property type="entry name" value="NAD(P)_OxRdtase_dom_sf"/>
</dbReference>
<dbReference type="Gene3D" id="3.20.20.100">
    <property type="entry name" value="NADP-dependent oxidoreductase domain"/>
    <property type="match status" value="1"/>
</dbReference>
<dbReference type="GO" id="GO:0010349">
    <property type="term" value="F:L-galactose dehydrogenase activity"/>
    <property type="evidence" value="ECO:0007669"/>
    <property type="project" value="InterPro"/>
</dbReference>
<dbReference type="AlphaFoldDB" id="A0A4Z0WAM6"/>
<dbReference type="Proteomes" id="UP000297475">
    <property type="component" value="Unassembled WGS sequence"/>
</dbReference>
<keyword evidence="3" id="KW-1185">Reference proteome</keyword>
<gene>
    <name evidence="2" type="ORF">E4656_10215</name>
</gene>
<dbReference type="CDD" id="cd19163">
    <property type="entry name" value="AKR_galDH"/>
    <property type="match status" value="1"/>
</dbReference>
<dbReference type="PANTHER" id="PTHR42686">
    <property type="entry name" value="GH17980P-RELATED"/>
    <property type="match status" value="1"/>
</dbReference>
<proteinExistence type="predicted"/>
<dbReference type="InterPro" id="IPR044479">
    <property type="entry name" value="LGALDH-like"/>
</dbReference>
<dbReference type="InterPro" id="IPR023210">
    <property type="entry name" value="NADP_OxRdtase_dom"/>
</dbReference>
<dbReference type="OrthoDB" id="9773828at2"/>
<reference evidence="2 3" key="1">
    <citation type="submission" date="2019-04" db="EMBL/GenBank/DDBJ databases">
        <title>Natronospirillum operosus gen. nov., sp. nov., a haloalkaliphilic satellite isolated from decaying biomass of laboratory culture of cyanobacterium Geitlerinema sp. and proposal of Natronospirillaceae fam. nov. and Saccharospirillaceae fam. nov.</title>
        <authorList>
            <person name="Kevbrin V."/>
            <person name="Boltyanskaya Y."/>
            <person name="Koziaeva V."/>
            <person name="Grouzdev D.S."/>
            <person name="Park M."/>
            <person name="Cho J."/>
        </authorList>
    </citation>
    <scope>NUCLEOTIDE SEQUENCE [LARGE SCALE GENOMIC DNA]</scope>
    <source>
        <strain evidence="2 3">G-116</strain>
    </source>
</reference>
<feature type="domain" description="NADP-dependent oxidoreductase" evidence="1">
    <location>
        <begin position="15"/>
        <end position="293"/>
    </location>
</feature>
<sequence>MQYQKLGNTSLNVSKLSYGASPLGGVYGDVDQSQATRTVHAALDLGINFIDCSPYYGMTKAETMLGKALKGIPRDQYFLSTKAGRYGPEDFDMSEQRIRKSLDESLERLGVEEVDVFFLHDIEFVDLDIVLHESLPCMEKLKEEGRIRYYGITGYPLKPFREVIRQFQVDCILSYCRYGLHDTSLASLLDYLDENEVGVVNASPACMGLLTSRGAPDWHPAGSDLRKRAQKAVDFCQAQGVDITQIALQFSAQHSGIPTTLVGTANPAFIAQNVEWINEPLSTELVDEVRSILAGPDSVWSSGLPENNDL</sequence>
<evidence type="ECO:0000259" key="1">
    <source>
        <dbReference type="Pfam" id="PF00248"/>
    </source>
</evidence>
<protein>
    <submittedName>
        <fullName evidence="2">Aldo/keto reductase</fullName>
    </submittedName>
</protein>